<feature type="compositionally biased region" description="Basic and acidic residues" evidence="5">
    <location>
        <begin position="118"/>
        <end position="128"/>
    </location>
</feature>
<feature type="domain" description="Bicarbonate transporter-like transmembrane" evidence="7">
    <location>
        <begin position="5"/>
        <end position="116"/>
    </location>
</feature>
<dbReference type="EMBL" id="KK735760">
    <property type="protein sequence ID" value="KFR15731.1"/>
    <property type="molecule type" value="Genomic_DNA"/>
</dbReference>
<dbReference type="GO" id="GO:0006820">
    <property type="term" value="P:monoatomic anion transport"/>
    <property type="evidence" value="ECO:0007669"/>
    <property type="project" value="InterPro"/>
</dbReference>
<dbReference type="Pfam" id="PF00955">
    <property type="entry name" value="HCO3_cotransp"/>
    <property type="match status" value="1"/>
</dbReference>
<evidence type="ECO:0000313" key="9">
    <source>
        <dbReference type="Proteomes" id="UP000053605"/>
    </source>
</evidence>
<dbReference type="GO" id="GO:0005886">
    <property type="term" value="C:plasma membrane"/>
    <property type="evidence" value="ECO:0007669"/>
    <property type="project" value="TreeGrafter"/>
</dbReference>
<dbReference type="PhylomeDB" id="A0A091XRX3"/>
<feature type="transmembrane region" description="Helical" evidence="6">
    <location>
        <begin position="6"/>
        <end position="26"/>
    </location>
</feature>
<gene>
    <name evidence="8" type="ORF">N306_02556</name>
</gene>
<evidence type="ECO:0000256" key="5">
    <source>
        <dbReference type="SAM" id="MobiDB-lite"/>
    </source>
</evidence>
<feature type="transmembrane region" description="Helical" evidence="6">
    <location>
        <begin position="82"/>
        <end position="99"/>
    </location>
</feature>
<keyword evidence="9" id="KW-1185">Reference proteome</keyword>
<evidence type="ECO:0000256" key="3">
    <source>
        <dbReference type="ARBA" id="ARBA00022989"/>
    </source>
</evidence>
<keyword evidence="3 6" id="KW-1133">Transmembrane helix</keyword>
<protein>
    <submittedName>
        <fullName evidence="8">Sodium-driven chloride bicarbonate exchanger</fullName>
    </submittedName>
</protein>
<keyword evidence="4 6" id="KW-0472">Membrane</keyword>
<dbReference type="GO" id="GO:0005452">
    <property type="term" value="F:solute:inorganic anion antiporter activity"/>
    <property type="evidence" value="ECO:0007669"/>
    <property type="project" value="InterPro"/>
</dbReference>
<proteinExistence type="predicted"/>
<dbReference type="InterPro" id="IPR003020">
    <property type="entry name" value="HCO3_transpt_euk"/>
</dbReference>
<evidence type="ECO:0000313" key="8">
    <source>
        <dbReference type="EMBL" id="KFR15731.1"/>
    </source>
</evidence>
<reference evidence="8 9" key="1">
    <citation type="submission" date="2014-04" db="EMBL/GenBank/DDBJ databases">
        <title>Genome evolution of avian class.</title>
        <authorList>
            <person name="Zhang G."/>
            <person name="Li C."/>
        </authorList>
    </citation>
    <scope>NUCLEOTIDE SEQUENCE [LARGE SCALE GENOMIC DNA]</scope>
    <source>
        <strain evidence="8">BGI_N306</strain>
    </source>
</reference>
<accession>A0A091XRX3</accession>
<feature type="region of interest" description="Disordered" evidence="5">
    <location>
        <begin position="118"/>
        <end position="140"/>
    </location>
</feature>
<evidence type="ECO:0000256" key="4">
    <source>
        <dbReference type="ARBA" id="ARBA00023136"/>
    </source>
</evidence>
<dbReference type="STRING" id="30419.A0A091XRX3"/>
<organism evidence="8 9">
    <name type="scientific">Opisthocomus hoazin</name>
    <name type="common">Hoatzin</name>
    <name type="synonym">Phasianus hoazin</name>
    <dbReference type="NCBI Taxonomy" id="30419"/>
    <lineage>
        <taxon>Eukaryota</taxon>
        <taxon>Metazoa</taxon>
        <taxon>Chordata</taxon>
        <taxon>Craniata</taxon>
        <taxon>Vertebrata</taxon>
        <taxon>Euteleostomi</taxon>
        <taxon>Archelosauria</taxon>
        <taxon>Archosauria</taxon>
        <taxon>Dinosauria</taxon>
        <taxon>Saurischia</taxon>
        <taxon>Theropoda</taxon>
        <taxon>Coelurosauria</taxon>
        <taxon>Aves</taxon>
        <taxon>Neognathae</taxon>
        <taxon>Neoaves</taxon>
        <taxon>Opisthocomiformes</taxon>
        <taxon>Opisthocomidae</taxon>
        <taxon>Opisthocomus</taxon>
    </lineage>
</organism>
<dbReference type="Proteomes" id="UP000053605">
    <property type="component" value="Unassembled WGS sequence"/>
</dbReference>
<feature type="non-terminal residue" evidence="8">
    <location>
        <position position="1"/>
    </location>
</feature>
<dbReference type="InterPro" id="IPR011531">
    <property type="entry name" value="HCO3_transpt-like_TM_dom"/>
</dbReference>
<dbReference type="GO" id="GO:0051453">
    <property type="term" value="P:regulation of intracellular pH"/>
    <property type="evidence" value="ECO:0007669"/>
    <property type="project" value="TreeGrafter"/>
</dbReference>
<keyword evidence="2 6" id="KW-0812">Transmembrane</keyword>
<dbReference type="PANTHER" id="PTHR11453">
    <property type="entry name" value="ANION EXCHANGE PROTEIN"/>
    <property type="match status" value="1"/>
</dbReference>
<sequence>WLHCFFQFIPMPVLYGVFLYMGVSSLRGIQFFDHLKLFWMPAKHQPDFMYLRHVPLRKVHCFTVIQLTCLALLRAIKVPHAAIIFPMMVLALVFIRKVMDFCFSKRELSFLDDLMPERKKRDDAKNEAREEEESQSTVEAAAAANSVQLNLGETSAMDVPKQSS</sequence>
<dbReference type="AlphaFoldDB" id="A0A091XRX3"/>
<dbReference type="GO" id="GO:0008510">
    <property type="term" value="F:sodium:bicarbonate symporter activity"/>
    <property type="evidence" value="ECO:0007669"/>
    <property type="project" value="TreeGrafter"/>
</dbReference>
<evidence type="ECO:0000256" key="1">
    <source>
        <dbReference type="ARBA" id="ARBA00004141"/>
    </source>
</evidence>
<name>A0A091XRX3_OPIHO</name>
<evidence type="ECO:0000256" key="2">
    <source>
        <dbReference type="ARBA" id="ARBA00022692"/>
    </source>
</evidence>
<comment type="subcellular location">
    <subcellularLocation>
        <location evidence="1">Membrane</location>
        <topology evidence="1">Multi-pass membrane protein</topology>
    </subcellularLocation>
</comment>
<dbReference type="PANTHER" id="PTHR11453:SF37">
    <property type="entry name" value="ELECTRONEUTRAL SODIUM BICARBONATE EXCHANGER 1"/>
    <property type="match status" value="1"/>
</dbReference>
<evidence type="ECO:0000256" key="6">
    <source>
        <dbReference type="SAM" id="Phobius"/>
    </source>
</evidence>
<evidence type="ECO:0000259" key="7">
    <source>
        <dbReference type="Pfam" id="PF00955"/>
    </source>
</evidence>
<feature type="non-terminal residue" evidence="8">
    <location>
        <position position="164"/>
    </location>
</feature>